<protein>
    <submittedName>
        <fullName evidence="1">Uncharacterized protein</fullName>
    </submittedName>
</protein>
<dbReference type="AlphaFoldDB" id="A0A4S8IMC8"/>
<dbReference type="EMBL" id="PYDT01000009">
    <property type="protein sequence ID" value="THU49635.1"/>
    <property type="molecule type" value="Genomic_DNA"/>
</dbReference>
<evidence type="ECO:0000313" key="1">
    <source>
        <dbReference type="EMBL" id="THU49635.1"/>
    </source>
</evidence>
<gene>
    <name evidence="1" type="ORF">C4D60_Mb06t11610</name>
</gene>
<proteinExistence type="predicted"/>
<organism evidence="1 2">
    <name type="scientific">Musa balbisiana</name>
    <name type="common">Banana</name>
    <dbReference type="NCBI Taxonomy" id="52838"/>
    <lineage>
        <taxon>Eukaryota</taxon>
        <taxon>Viridiplantae</taxon>
        <taxon>Streptophyta</taxon>
        <taxon>Embryophyta</taxon>
        <taxon>Tracheophyta</taxon>
        <taxon>Spermatophyta</taxon>
        <taxon>Magnoliopsida</taxon>
        <taxon>Liliopsida</taxon>
        <taxon>Zingiberales</taxon>
        <taxon>Musaceae</taxon>
        <taxon>Musa</taxon>
    </lineage>
</organism>
<evidence type="ECO:0000313" key="2">
    <source>
        <dbReference type="Proteomes" id="UP000317650"/>
    </source>
</evidence>
<name>A0A4S8IMC8_MUSBA</name>
<reference evidence="1 2" key="1">
    <citation type="journal article" date="2019" name="Nat. Plants">
        <title>Genome sequencing of Musa balbisiana reveals subgenome evolution and function divergence in polyploid bananas.</title>
        <authorList>
            <person name="Yao X."/>
        </authorList>
    </citation>
    <scope>NUCLEOTIDE SEQUENCE [LARGE SCALE GENOMIC DNA]</scope>
    <source>
        <strain evidence="2">cv. DH-PKW</strain>
        <tissue evidence="1">Leaves</tissue>
    </source>
</reference>
<comment type="caution">
    <text evidence="1">The sequence shown here is derived from an EMBL/GenBank/DDBJ whole genome shotgun (WGS) entry which is preliminary data.</text>
</comment>
<sequence>MTRIGFFRALRPQEEERESWKLSSFVASAGEDDELLEEPMNLERSVSCGVQLREFLRVSLVLCILGC</sequence>
<keyword evidence="2" id="KW-1185">Reference proteome</keyword>
<accession>A0A4S8IMC8</accession>
<dbReference type="Proteomes" id="UP000317650">
    <property type="component" value="Chromosome 6"/>
</dbReference>